<dbReference type="EMBL" id="BNBC01000038">
    <property type="protein sequence ID" value="GHE98970.1"/>
    <property type="molecule type" value="Genomic_DNA"/>
</dbReference>
<dbReference type="AlphaFoldDB" id="A0A919E112"/>
<dbReference type="Pfam" id="PF19953">
    <property type="entry name" value="EACC1"/>
    <property type="match status" value="1"/>
</dbReference>
<comment type="caution">
    <text evidence="1">The sequence shown here is derived from an EMBL/GenBank/DDBJ whole genome shotgun (WGS) entry which is preliminary data.</text>
</comment>
<dbReference type="Proteomes" id="UP000641386">
    <property type="component" value="Unassembled WGS sequence"/>
</dbReference>
<dbReference type="RefSeq" id="WP_189905787.1">
    <property type="nucleotide sequence ID" value="NZ_BNBC01000038.1"/>
</dbReference>
<dbReference type="InterPro" id="IPR045428">
    <property type="entry name" value="EACC1"/>
</dbReference>
<proteinExistence type="predicted"/>
<accession>A0A919E112</accession>
<keyword evidence="2" id="KW-1185">Reference proteome</keyword>
<name>A0A919E112_9ACTN</name>
<protein>
    <submittedName>
        <fullName evidence="1">Uncharacterized protein</fullName>
    </submittedName>
</protein>
<gene>
    <name evidence="1" type="ORF">GCM10014715_63950</name>
</gene>
<evidence type="ECO:0000313" key="2">
    <source>
        <dbReference type="Proteomes" id="UP000641386"/>
    </source>
</evidence>
<sequence>MDTTAGVDPLLRITVADAPDALQSLYDWLRLEDEFRGRLRLAPSAPGTGGEMGGLLDVLTIALGSGGAGAVLARSLSTWLTHRHADVKVTVKGPDGRSVEVDAHLVRGDVPGLIREITRLVDGTEQQQ</sequence>
<evidence type="ECO:0000313" key="1">
    <source>
        <dbReference type="EMBL" id="GHE98970.1"/>
    </source>
</evidence>
<reference evidence="1" key="2">
    <citation type="submission" date="2020-09" db="EMBL/GenBank/DDBJ databases">
        <authorList>
            <person name="Sun Q."/>
            <person name="Ohkuma M."/>
        </authorList>
    </citation>
    <scope>NUCLEOTIDE SEQUENCE</scope>
    <source>
        <strain evidence="1">JCM 3302</strain>
    </source>
</reference>
<reference evidence="1" key="1">
    <citation type="journal article" date="2014" name="Int. J. Syst. Evol. Microbiol.">
        <title>Complete genome sequence of Corynebacterium casei LMG S-19264T (=DSM 44701T), isolated from a smear-ripened cheese.</title>
        <authorList>
            <consortium name="US DOE Joint Genome Institute (JGI-PGF)"/>
            <person name="Walter F."/>
            <person name="Albersmeier A."/>
            <person name="Kalinowski J."/>
            <person name="Ruckert C."/>
        </authorList>
    </citation>
    <scope>NUCLEOTIDE SEQUENCE</scope>
    <source>
        <strain evidence="1">JCM 3302</strain>
    </source>
</reference>
<organism evidence="1 2">
    <name type="scientific">Streptomyces spiralis</name>
    <dbReference type="NCBI Taxonomy" id="66376"/>
    <lineage>
        <taxon>Bacteria</taxon>
        <taxon>Bacillati</taxon>
        <taxon>Actinomycetota</taxon>
        <taxon>Actinomycetes</taxon>
        <taxon>Kitasatosporales</taxon>
        <taxon>Streptomycetaceae</taxon>
        <taxon>Streptomyces</taxon>
    </lineage>
</organism>